<comment type="subcellular location">
    <subcellularLocation>
        <location evidence="9 11">Cytoplasm</location>
    </subcellularLocation>
</comment>
<evidence type="ECO:0000313" key="12">
    <source>
        <dbReference type="EMBL" id="RBP51673.1"/>
    </source>
</evidence>
<keyword evidence="7 9" id="KW-0119">Carbohydrate metabolism</keyword>
<dbReference type="InParanoid" id="A0A395JLK0"/>
<dbReference type="EC" id="5.3.1.5" evidence="3 9"/>
<dbReference type="GO" id="GO:0042732">
    <property type="term" value="P:D-xylose metabolic process"/>
    <property type="evidence" value="ECO:0007669"/>
    <property type="project" value="UniProtKB-UniRule"/>
</dbReference>
<dbReference type="SUPFAM" id="SSF51658">
    <property type="entry name" value="Xylose isomerase-like"/>
    <property type="match status" value="1"/>
</dbReference>
<proteinExistence type="inferred from homology"/>
<keyword evidence="13" id="KW-1185">Reference proteome</keyword>
<dbReference type="GO" id="GO:0009045">
    <property type="term" value="F:xylose isomerase activity"/>
    <property type="evidence" value="ECO:0007669"/>
    <property type="project" value="UniProtKB-UniRule"/>
</dbReference>
<dbReference type="PRINTS" id="PR00688">
    <property type="entry name" value="XYLOSISMRASE"/>
</dbReference>
<dbReference type="InterPro" id="IPR013452">
    <property type="entry name" value="Xylose_isom_bac"/>
</dbReference>
<feature type="active site" evidence="9">
    <location>
        <position position="112"/>
    </location>
</feature>
<dbReference type="AlphaFoldDB" id="A0A395JLK0"/>
<dbReference type="Gene3D" id="3.20.20.150">
    <property type="entry name" value="Divalent-metal-dependent TIM barrel enzymes"/>
    <property type="match status" value="1"/>
</dbReference>
<dbReference type="PANTHER" id="PTHR48408:SF1">
    <property type="entry name" value="XYLOSE ISOMERASE"/>
    <property type="match status" value="1"/>
</dbReference>
<dbReference type="PANTHER" id="PTHR48408">
    <property type="match status" value="1"/>
</dbReference>
<dbReference type="NCBIfam" id="NF003998">
    <property type="entry name" value="PRK05474.1"/>
    <property type="match status" value="1"/>
</dbReference>
<feature type="binding site" evidence="9">
    <location>
        <position position="276"/>
    </location>
    <ligand>
        <name>Mg(2+)</name>
        <dbReference type="ChEBI" id="CHEBI:18420"/>
        <label>2</label>
    </ligand>
</feature>
<dbReference type="FunCoup" id="A0A395JLK0">
    <property type="interactions" value="209"/>
</dbReference>
<dbReference type="InterPro" id="IPR036237">
    <property type="entry name" value="Xyl_isomerase-like_sf"/>
</dbReference>
<evidence type="ECO:0000313" key="13">
    <source>
        <dbReference type="Proteomes" id="UP000253083"/>
    </source>
</evidence>
<dbReference type="GO" id="GO:0005737">
    <property type="term" value="C:cytoplasm"/>
    <property type="evidence" value="ECO:0007669"/>
    <property type="project" value="UniProtKB-SubCell"/>
</dbReference>
<evidence type="ECO:0000256" key="6">
    <source>
        <dbReference type="ARBA" id="ARBA00023235"/>
    </source>
</evidence>
<comment type="subunit">
    <text evidence="2 9 11">Homotetramer.</text>
</comment>
<dbReference type="EMBL" id="QNRT01000002">
    <property type="protein sequence ID" value="RBP51673.1"/>
    <property type="molecule type" value="Genomic_DNA"/>
</dbReference>
<dbReference type="OrthoDB" id="9763981at2"/>
<evidence type="ECO:0000256" key="8">
    <source>
        <dbReference type="ARBA" id="ARBA00033659"/>
    </source>
</evidence>
<feature type="binding site" evidence="9">
    <location>
        <position position="304"/>
    </location>
    <ligand>
        <name>Mg(2+)</name>
        <dbReference type="ChEBI" id="CHEBI:18420"/>
        <label>1</label>
    </ligand>
</feature>
<comment type="caution">
    <text evidence="12">The sequence shown here is derived from an EMBL/GenBank/DDBJ whole genome shotgun (WGS) entry which is preliminary data.</text>
</comment>
<keyword evidence="9" id="KW-0460">Magnesium</keyword>
<reference evidence="12 13" key="1">
    <citation type="submission" date="2018-06" db="EMBL/GenBank/DDBJ databases">
        <title>Genomic Encyclopedia of Type Strains, Phase IV (KMG-IV): sequencing the most valuable type-strain genomes for metagenomic binning, comparative biology and taxonomic classification.</title>
        <authorList>
            <person name="Goeker M."/>
        </authorList>
    </citation>
    <scope>NUCLEOTIDE SEQUENCE [LARGE SCALE GENOMIC DNA]</scope>
    <source>
        <strain evidence="12 13">DSM 24032</strain>
    </source>
</reference>
<dbReference type="NCBIfam" id="TIGR02630">
    <property type="entry name" value="xylose_isom_A"/>
    <property type="match status" value="1"/>
</dbReference>
<evidence type="ECO:0000256" key="1">
    <source>
        <dbReference type="ARBA" id="ARBA00005765"/>
    </source>
</evidence>
<dbReference type="FunFam" id="3.20.20.150:FF:000002">
    <property type="entry name" value="Xylose isomerase"/>
    <property type="match status" value="1"/>
</dbReference>
<keyword evidence="5 9" id="KW-0479">Metal-binding</keyword>
<sequence length="447" mass="49744">MNRTVFTGYTEYFKGIDQIRYEGKESDNPLAFKAYDPSKVVAGKTMEEHLRFAVCYWHTFCGGGADPFGPATRDHAWLTGANDMDIAKQKMDAAFELFSKLNVPFYCFHDRDMAPDGGSVAKSEENLQAMVQEAKIRQAETNINLLWGTANAFTDPRYMNGASTNPNFDVVAHAGAQVKAALDATVELGGQNYVFWGGREGYISLFNTDTKRELEHMGRFLTMARDYGRSIGFEGTFLIEPKPMEPTKHQYDFDAQTVIGFLREHKLDADFKLNIEANHATLAGHTFAHELQMCADANMLGSIDANRGDYQNGWDTDQFPVDMYDCAQAMMVVLQSGGFKHGGLNFDAKLRRESTDIEDFFIAHIGGMDCFARGLLIADHLIQNGQVDAIKRARYASFDAGQGAAFESGKLSLVDLRDHAQAQGLPTPESGKQELVENIMNDAMFKI</sequence>
<evidence type="ECO:0000256" key="11">
    <source>
        <dbReference type="RuleBase" id="RU000610"/>
    </source>
</evidence>
<evidence type="ECO:0000256" key="5">
    <source>
        <dbReference type="ARBA" id="ARBA00022723"/>
    </source>
</evidence>
<evidence type="ECO:0000256" key="2">
    <source>
        <dbReference type="ARBA" id="ARBA00011881"/>
    </source>
</evidence>
<keyword evidence="9" id="KW-0963">Cytoplasm</keyword>
<evidence type="ECO:0000256" key="7">
    <source>
        <dbReference type="ARBA" id="ARBA00023277"/>
    </source>
</evidence>
<evidence type="ECO:0000256" key="9">
    <source>
        <dbReference type="HAMAP-Rule" id="MF_00455"/>
    </source>
</evidence>
<evidence type="ECO:0000256" key="10">
    <source>
        <dbReference type="RuleBase" id="RU000609"/>
    </source>
</evidence>
<feature type="binding site" evidence="9">
    <location>
        <position position="347"/>
    </location>
    <ligand>
        <name>Mg(2+)</name>
        <dbReference type="ChEBI" id="CHEBI:18420"/>
        <label>1</label>
    </ligand>
</feature>
<comment type="catalytic activity">
    <reaction evidence="8 9 10">
        <text>alpha-D-xylose = alpha-D-xylulofuranose</text>
        <dbReference type="Rhea" id="RHEA:22816"/>
        <dbReference type="ChEBI" id="CHEBI:28518"/>
        <dbReference type="ChEBI" id="CHEBI:188998"/>
        <dbReference type="EC" id="5.3.1.5"/>
    </reaction>
</comment>
<protein>
    <recommendedName>
        <fullName evidence="3 9">Xylose isomerase</fullName>
        <ecNumber evidence="3 9">5.3.1.5</ecNumber>
    </recommendedName>
</protein>
<accession>A0A395JLK0</accession>
<dbReference type="GO" id="GO:0000287">
    <property type="term" value="F:magnesium ion binding"/>
    <property type="evidence" value="ECO:0007669"/>
    <property type="project" value="UniProtKB-UniRule"/>
</dbReference>
<organism evidence="12 13">
    <name type="scientific">Arenicella xantha</name>
    <dbReference type="NCBI Taxonomy" id="644221"/>
    <lineage>
        <taxon>Bacteria</taxon>
        <taxon>Pseudomonadati</taxon>
        <taxon>Pseudomonadota</taxon>
        <taxon>Gammaproteobacteria</taxon>
        <taxon>Arenicellales</taxon>
        <taxon>Arenicellaceae</taxon>
        <taxon>Arenicella</taxon>
    </lineage>
</organism>
<feature type="binding site" evidence="9">
    <location>
        <position position="317"/>
    </location>
    <ligand>
        <name>Mg(2+)</name>
        <dbReference type="ChEBI" id="CHEBI:18420"/>
        <label>2</label>
    </ligand>
</feature>
<feature type="binding site" evidence="9">
    <location>
        <position position="315"/>
    </location>
    <ligand>
        <name>Mg(2+)</name>
        <dbReference type="ChEBI" id="CHEBI:18420"/>
        <label>2</label>
    </ligand>
</feature>
<keyword evidence="6 9" id="KW-0413">Isomerase</keyword>
<comment type="cofactor">
    <cofactor evidence="9">
        <name>Mg(2+)</name>
        <dbReference type="ChEBI" id="CHEBI:18420"/>
    </cofactor>
    <text evidence="9">Binds 2 magnesium ions per subunit.</text>
</comment>
<gene>
    <name evidence="9" type="primary">xylA</name>
    <name evidence="12" type="ORF">DFR28_1021105</name>
</gene>
<evidence type="ECO:0000256" key="3">
    <source>
        <dbReference type="ARBA" id="ARBA00011958"/>
    </source>
</evidence>
<evidence type="ECO:0000256" key="4">
    <source>
        <dbReference type="ARBA" id="ARBA00022629"/>
    </source>
</evidence>
<feature type="binding site" evidence="9">
    <location>
        <position position="276"/>
    </location>
    <ligand>
        <name>Mg(2+)</name>
        <dbReference type="ChEBI" id="CHEBI:18420"/>
        <label>1</label>
    </ligand>
</feature>
<dbReference type="Proteomes" id="UP000253083">
    <property type="component" value="Unassembled WGS sequence"/>
</dbReference>
<feature type="binding site" evidence="9">
    <location>
        <position position="279"/>
    </location>
    <ligand>
        <name>Mg(2+)</name>
        <dbReference type="ChEBI" id="CHEBI:18420"/>
        <label>2</label>
    </ligand>
</feature>
<feature type="active site" evidence="9">
    <location>
        <position position="109"/>
    </location>
</feature>
<keyword evidence="4 9" id="KW-0859">Xylose metabolism</keyword>
<dbReference type="PROSITE" id="PS51415">
    <property type="entry name" value="XYLOSE_ISOMERASE"/>
    <property type="match status" value="1"/>
</dbReference>
<name>A0A395JLK0_9GAMM</name>
<dbReference type="InterPro" id="IPR001998">
    <property type="entry name" value="Xylose_isomerase"/>
</dbReference>
<feature type="binding site" evidence="9">
    <location>
        <position position="240"/>
    </location>
    <ligand>
        <name>Mg(2+)</name>
        <dbReference type="ChEBI" id="CHEBI:18420"/>
        <label>1</label>
    </ligand>
</feature>
<dbReference type="RefSeq" id="WP_113954423.1">
    <property type="nucleotide sequence ID" value="NZ_QNRT01000002.1"/>
</dbReference>
<dbReference type="HAMAP" id="MF_00455">
    <property type="entry name" value="Xylose_isom_A"/>
    <property type="match status" value="1"/>
</dbReference>
<comment type="similarity">
    <text evidence="1 9 10">Belongs to the xylose isomerase family.</text>
</comment>